<dbReference type="Proteomes" id="UP000285060">
    <property type="component" value="Unassembled WGS sequence"/>
</dbReference>
<proteinExistence type="predicted"/>
<reference evidence="1 2" key="1">
    <citation type="submission" date="2018-08" db="EMBL/GenBank/DDBJ databases">
        <title>Aphanomyces genome sequencing and annotation.</title>
        <authorList>
            <person name="Minardi D."/>
            <person name="Oidtmann B."/>
            <person name="Van Der Giezen M."/>
            <person name="Studholme D.J."/>
        </authorList>
    </citation>
    <scope>NUCLEOTIDE SEQUENCE [LARGE SCALE GENOMIC DNA]</scope>
    <source>
        <strain evidence="1 2">NJM0002</strain>
    </source>
</reference>
<comment type="caution">
    <text evidence="1">The sequence shown here is derived from an EMBL/GenBank/DDBJ whole genome shotgun (WGS) entry which is preliminary data.</text>
</comment>
<organism evidence="1 2">
    <name type="scientific">Aphanomyces invadans</name>
    <dbReference type="NCBI Taxonomy" id="157072"/>
    <lineage>
        <taxon>Eukaryota</taxon>
        <taxon>Sar</taxon>
        <taxon>Stramenopiles</taxon>
        <taxon>Oomycota</taxon>
        <taxon>Saprolegniomycetes</taxon>
        <taxon>Saprolegniales</taxon>
        <taxon>Verrucalvaceae</taxon>
        <taxon>Aphanomyces</taxon>
    </lineage>
</organism>
<protein>
    <submittedName>
        <fullName evidence="1">Uncharacterized protein</fullName>
    </submittedName>
</protein>
<dbReference type="AlphaFoldDB" id="A0A3R6VTB8"/>
<gene>
    <name evidence="1" type="ORF">DYB32_000853</name>
</gene>
<evidence type="ECO:0000313" key="2">
    <source>
        <dbReference type="Proteomes" id="UP000285060"/>
    </source>
</evidence>
<evidence type="ECO:0000313" key="1">
    <source>
        <dbReference type="EMBL" id="RHY34562.1"/>
    </source>
</evidence>
<dbReference type="EMBL" id="QUSY01000024">
    <property type="protein sequence ID" value="RHY34562.1"/>
    <property type="molecule type" value="Genomic_DNA"/>
</dbReference>
<keyword evidence="2" id="KW-1185">Reference proteome</keyword>
<name>A0A3R6VTB8_9STRA</name>
<accession>A0A3R6VTB8</accession>
<sequence length="174" mass="19320">MWAKAYVSDLLDKIKFTDPKHRSTLRDLAAATGIPKTVLYTRLKSAYFNFISSDLTVANMENYVHVDEKWFFLKVAKCTFTIPHAQKAKLERLGRLPEEPECDPAVVAVALARLDAEDEAAHVASAEEEEALVADEVALCGALEDFDIGGEDLTCLGFAMAIMETFDDQVVFEL</sequence>